<dbReference type="GO" id="GO:0009279">
    <property type="term" value="C:cell outer membrane"/>
    <property type="evidence" value="ECO:0007669"/>
    <property type="project" value="UniProtKB-SubCell"/>
</dbReference>
<feature type="chain" id="PRO_5003037064" evidence="10">
    <location>
        <begin position="33"/>
        <end position="941"/>
    </location>
</feature>
<evidence type="ECO:0000256" key="5">
    <source>
        <dbReference type="ARBA" id="ARBA00023077"/>
    </source>
</evidence>
<dbReference type="Gene3D" id="2.40.170.20">
    <property type="entry name" value="TonB-dependent receptor, beta-barrel domain"/>
    <property type="match status" value="1"/>
</dbReference>
<accession>D2UD28</accession>
<feature type="domain" description="TonB-dependent receptor plug" evidence="12">
    <location>
        <begin position="62"/>
        <end position="180"/>
    </location>
</feature>
<reference evidence="13 14" key="1">
    <citation type="journal article" date="2009" name="BMC Genomics">
        <title>The complete genome sequence of Xanthomonas albilineans provides new insights into the reductive genome evolution of the xylem-limited Xanthomonadaceae.</title>
        <authorList>
            <person name="Pieretti I."/>
            <person name="Royer M."/>
            <person name="Barbe V."/>
            <person name="Carrere S."/>
            <person name="Koebnik R."/>
            <person name="Cociancich S."/>
            <person name="Couloux A."/>
            <person name="Darrasse A."/>
            <person name="Gouzy J."/>
            <person name="Jacques M.A."/>
            <person name="Lauber E."/>
            <person name="Manceau C."/>
            <person name="Mangenot S."/>
            <person name="Poussier S."/>
            <person name="Segurens B."/>
            <person name="Szurek B."/>
            <person name="Verdier V."/>
            <person name="Arlat M."/>
            <person name="Rott P."/>
        </authorList>
    </citation>
    <scope>NUCLEOTIDE SEQUENCE [LARGE SCALE GENOMIC DNA]</scope>
    <source>
        <strain evidence="14">GPE PC73 / CFBP 7063</strain>
    </source>
</reference>
<dbReference type="PANTHER" id="PTHR47234">
    <property type="match status" value="1"/>
</dbReference>
<keyword evidence="7 8" id="KW-0998">Cell outer membrane</keyword>
<keyword evidence="6 8" id="KW-0472">Membrane</keyword>
<dbReference type="InterPro" id="IPR039426">
    <property type="entry name" value="TonB-dep_rcpt-like"/>
</dbReference>
<dbReference type="AlphaFoldDB" id="D2UD28"/>
<dbReference type="Proteomes" id="UP000001890">
    <property type="component" value="Chromosome"/>
</dbReference>
<keyword evidence="13" id="KW-0675">Receptor</keyword>
<dbReference type="Pfam" id="PF07715">
    <property type="entry name" value="Plug"/>
    <property type="match status" value="1"/>
</dbReference>
<dbReference type="PANTHER" id="PTHR47234:SF1">
    <property type="entry name" value="TONB-DEPENDENT RECEPTOR"/>
    <property type="match status" value="1"/>
</dbReference>
<dbReference type="InterPro" id="IPR037066">
    <property type="entry name" value="Plug_dom_sf"/>
</dbReference>
<evidence type="ECO:0000256" key="10">
    <source>
        <dbReference type="SAM" id="SignalP"/>
    </source>
</evidence>
<dbReference type="eggNOG" id="COG1629">
    <property type="taxonomic scope" value="Bacteria"/>
</dbReference>
<keyword evidence="14" id="KW-1185">Reference proteome</keyword>
<evidence type="ECO:0000256" key="4">
    <source>
        <dbReference type="ARBA" id="ARBA00022692"/>
    </source>
</evidence>
<evidence type="ECO:0000259" key="11">
    <source>
        <dbReference type="Pfam" id="PF00593"/>
    </source>
</evidence>
<keyword evidence="2 8" id="KW-0813">Transport</keyword>
<evidence type="ECO:0000256" key="6">
    <source>
        <dbReference type="ARBA" id="ARBA00023136"/>
    </source>
</evidence>
<dbReference type="Gene3D" id="2.170.130.10">
    <property type="entry name" value="TonB-dependent receptor, plug domain"/>
    <property type="match status" value="1"/>
</dbReference>
<evidence type="ECO:0000256" key="9">
    <source>
        <dbReference type="RuleBase" id="RU003357"/>
    </source>
</evidence>
<evidence type="ECO:0000256" key="3">
    <source>
        <dbReference type="ARBA" id="ARBA00022452"/>
    </source>
</evidence>
<evidence type="ECO:0000256" key="2">
    <source>
        <dbReference type="ARBA" id="ARBA00022448"/>
    </source>
</evidence>
<evidence type="ECO:0000313" key="13">
    <source>
        <dbReference type="EMBL" id="CBA15484.1"/>
    </source>
</evidence>
<dbReference type="InterPro" id="IPR036942">
    <property type="entry name" value="Beta-barrel_TonB_sf"/>
</dbReference>
<dbReference type="InterPro" id="IPR012910">
    <property type="entry name" value="Plug_dom"/>
</dbReference>
<evidence type="ECO:0000256" key="8">
    <source>
        <dbReference type="PROSITE-ProRule" id="PRU01360"/>
    </source>
</evidence>
<name>D2UD28_XANAP</name>
<keyword evidence="10" id="KW-0732">Signal</keyword>
<sequence>MTARHTRYFMHRQLSAALVSAMLLPTAFNALAQDSASDGKSTDKTTNLSKITVTGSLIPQSQIEIATPVTTIDAEEIKARGFSSVAEVLQKSSFATGGVEGGQSSGTFTQGAKSVSLFGLPQGYVKYLIDGRPMSNYPALYDGTDTFNNISGIPIDLIDRIEILPGGQSALYGSDAIAGVINVILKKKLDGAVFSIRGGRYFEGGGNNFRTTFADGWTSSDGRTSLLGGVQYEERDPIWAYQRDLTKQFNTQGYSPQLVGRNFLVYGKKTSYHFLDPARCQNVSGLFNGTEALQRRVGFGDEYYCGSAYVPGYRTLNSSLKSAQVYLHGTHDINDNVQLYGDTLYNHEQTKYHIGSNYIWWNTASDFGYYYDPNIGDLVNLQRSFAPEEMGVNGIKDTMSHDKSESVRVTFGAKGTLSQSTWDYDAGVTYTQYKLQENNFVRYKPAIDQFFINKVLGPQLGVDPIYGTYPVYSPNYAAFYQPISQQEFASFTGYATNKSKTSDGMIRLQALNAKLFSLPGGDAGLAVVGEYGKQKWNYAPDPAILNGGIWGLTAVSGGGQRDRYALTSELRMPVFDPLTITLAGRYDAFKASGRTIDKPTYSVALEYRPFESLLLRGKYGTAFRAPTLSDLYQGKSGYYNTVTDYYQCAQRGYLPGNTDNCPQQYSSAQFFGTQSGNLGLKPINATVWSAGFVWSPVERMALTVDYLNWDISDEVTLQSSDALSLQDYRCRAGIDSPSSALCQAAESQVTRDSTGQLATIYTPKINVSNQKLETVIASLRYGYDLGRWGDLSSIVSYTQNLRHKYVRYAGDTPVDLLNDPYWSTDPKRKADAALTWDIGDFSTTWYANWFDKTPNYAATLNADGYAGTRGGKLPSHITHNASITYKAFEGMELSLMVTNVFNKMPPLDKSYPGSTYWAYNDYNYDVYGRAYYLQMHYAFGK</sequence>
<keyword evidence="3 8" id="KW-1134">Transmembrane beta strand</keyword>
<evidence type="ECO:0000256" key="1">
    <source>
        <dbReference type="ARBA" id="ARBA00004571"/>
    </source>
</evidence>
<dbReference type="EMBL" id="FP565176">
    <property type="protein sequence ID" value="CBA15484.1"/>
    <property type="molecule type" value="Genomic_DNA"/>
</dbReference>
<dbReference type="InterPro" id="IPR000531">
    <property type="entry name" value="Beta-barrel_TonB"/>
</dbReference>
<dbReference type="Pfam" id="PF00593">
    <property type="entry name" value="TonB_dep_Rec_b-barrel"/>
    <property type="match status" value="1"/>
</dbReference>
<dbReference type="eggNOG" id="COG4771">
    <property type="taxonomic scope" value="Bacteria"/>
</dbReference>
<keyword evidence="4 8" id="KW-0812">Transmembrane</keyword>
<dbReference type="KEGG" id="xal:XALC_0967"/>
<dbReference type="SUPFAM" id="SSF56935">
    <property type="entry name" value="Porins"/>
    <property type="match status" value="1"/>
</dbReference>
<evidence type="ECO:0000259" key="12">
    <source>
        <dbReference type="Pfam" id="PF07715"/>
    </source>
</evidence>
<gene>
    <name evidence="13" type="ordered locus">XALc_0967</name>
</gene>
<evidence type="ECO:0000256" key="7">
    <source>
        <dbReference type="ARBA" id="ARBA00023237"/>
    </source>
</evidence>
<evidence type="ECO:0000313" key="14">
    <source>
        <dbReference type="Proteomes" id="UP000001890"/>
    </source>
</evidence>
<dbReference type="STRING" id="380358.XALC_0967"/>
<proteinExistence type="inferred from homology"/>
<organism evidence="13 14">
    <name type="scientific">Xanthomonas albilineans (strain GPE PC73 / CFBP 7063)</name>
    <dbReference type="NCBI Taxonomy" id="380358"/>
    <lineage>
        <taxon>Bacteria</taxon>
        <taxon>Pseudomonadati</taxon>
        <taxon>Pseudomonadota</taxon>
        <taxon>Gammaproteobacteria</taxon>
        <taxon>Lysobacterales</taxon>
        <taxon>Lysobacteraceae</taxon>
        <taxon>Xanthomonas</taxon>
    </lineage>
</organism>
<feature type="domain" description="TonB-dependent receptor-like beta-barrel" evidence="11">
    <location>
        <begin position="345"/>
        <end position="900"/>
    </location>
</feature>
<dbReference type="PROSITE" id="PS52016">
    <property type="entry name" value="TONB_DEPENDENT_REC_3"/>
    <property type="match status" value="1"/>
</dbReference>
<keyword evidence="5 9" id="KW-0798">TonB box</keyword>
<feature type="signal peptide" evidence="10">
    <location>
        <begin position="1"/>
        <end position="32"/>
    </location>
</feature>
<protein>
    <submittedName>
        <fullName evidence="13">Putative tonb-dependent outer membrane receptor protein</fullName>
    </submittedName>
</protein>
<comment type="subcellular location">
    <subcellularLocation>
        <location evidence="1 8">Cell outer membrane</location>
        <topology evidence="1 8">Multi-pass membrane protein</topology>
    </subcellularLocation>
</comment>
<comment type="similarity">
    <text evidence="8 9">Belongs to the TonB-dependent receptor family.</text>
</comment>